<evidence type="ECO:0000313" key="2">
    <source>
        <dbReference type="EMBL" id="OXA50370.1"/>
    </source>
</evidence>
<reference evidence="2 3" key="1">
    <citation type="submission" date="2015-12" db="EMBL/GenBank/DDBJ databases">
        <title>The genome of Folsomia candida.</title>
        <authorList>
            <person name="Faddeeva A."/>
            <person name="Derks M.F."/>
            <person name="Anvar Y."/>
            <person name="Smit S."/>
            <person name="Van Straalen N."/>
            <person name="Roelofs D."/>
        </authorList>
    </citation>
    <scope>NUCLEOTIDE SEQUENCE [LARGE SCALE GENOMIC DNA]</scope>
    <source>
        <strain evidence="2 3">VU population</strain>
        <tissue evidence="2">Whole body</tissue>
    </source>
</reference>
<dbReference type="AlphaFoldDB" id="A0A226DZ97"/>
<proteinExistence type="predicted"/>
<organism evidence="2 3">
    <name type="scientific">Folsomia candida</name>
    <name type="common">Springtail</name>
    <dbReference type="NCBI Taxonomy" id="158441"/>
    <lineage>
        <taxon>Eukaryota</taxon>
        <taxon>Metazoa</taxon>
        <taxon>Ecdysozoa</taxon>
        <taxon>Arthropoda</taxon>
        <taxon>Hexapoda</taxon>
        <taxon>Collembola</taxon>
        <taxon>Entomobryomorpha</taxon>
        <taxon>Isotomoidea</taxon>
        <taxon>Isotomidae</taxon>
        <taxon>Proisotominae</taxon>
        <taxon>Folsomia</taxon>
    </lineage>
</organism>
<gene>
    <name evidence="2" type="ORF">Fcan01_14746</name>
</gene>
<protein>
    <submittedName>
        <fullName evidence="2">Uncharacterized protein</fullName>
    </submittedName>
</protein>
<keyword evidence="1" id="KW-0175">Coiled coil</keyword>
<evidence type="ECO:0000256" key="1">
    <source>
        <dbReference type="SAM" id="Coils"/>
    </source>
</evidence>
<evidence type="ECO:0000313" key="3">
    <source>
        <dbReference type="Proteomes" id="UP000198287"/>
    </source>
</evidence>
<keyword evidence="3" id="KW-1185">Reference proteome</keyword>
<name>A0A226DZ97_FOLCA</name>
<sequence length="145" mass="16832">MMQSIEVENLQKLEQLQAKLRMEQYKKYENALENFEKQLEGLESRTEKSMTFFTKMFESFIKKTKTTTEEINNIKTSVESATSDMVQALTLLENGLEDCNKKLAKQLKGVLHDLERKCQKNEDMDNVELVDAIGNIVKMIHTYAT</sequence>
<feature type="coiled-coil region" evidence="1">
    <location>
        <begin position="18"/>
        <end position="45"/>
    </location>
</feature>
<dbReference type="Proteomes" id="UP000198287">
    <property type="component" value="Unassembled WGS sequence"/>
</dbReference>
<comment type="caution">
    <text evidence="2">The sequence shown here is derived from an EMBL/GenBank/DDBJ whole genome shotgun (WGS) entry which is preliminary data.</text>
</comment>
<dbReference type="EMBL" id="LNIX01000009">
    <property type="protein sequence ID" value="OXA50370.1"/>
    <property type="molecule type" value="Genomic_DNA"/>
</dbReference>
<accession>A0A226DZ97</accession>